<dbReference type="EMBL" id="MRZV01000292">
    <property type="protein sequence ID" value="PIK53308.1"/>
    <property type="molecule type" value="Genomic_DNA"/>
</dbReference>
<keyword evidence="3" id="KW-1185">Reference proteome</keyword>
<feature type="compositionally biased region" description="Polar residues" evidence="1">
    <location>
        <begin position="1"/>
        <end position="11"/>
    </location>
</feature>
<dbReference type="AlphaFoldDB" id="A0A2G8KZ86"/>
<feature type="region of interest" description="Disordered" evidence="1">
    <location>
        <begin position="1"/>
        <end position="30"/>
    </location>
</feature>
<gene>
    <name evidence="2" type="ORF">BSL78_09787</name>
</gene>
<proteinExistence type="predicted"/>
<feature type="compositionally biased region" description="Polar residues" evidence="1">
    <location>
        <begin position="21"/>
        <end position="30"/>
    </location>
</feature>
<reference evidence="2 3" key="1">
    <citation type="journal article" date="2017" name="PLoS Biol.">
        <title>The sea cucumber genome provides insights into morphological evolution and visceral regeneration.</title>
        <authorList>
            <person name="Zhang X."/>
            <person name="Sun L."/>
            <person name="Yuan J."/>
            <person name="Sun Y."/>
            <person name="Gao Y."/>
            <person name="Zhang L."/>
            <person name="Li S."/>
            <person name="Dai H."/>
            <person name="Hamel J.F."/>
            <person name="Liu C."/>
            <person name="Yu Y."/>
            <person name="Liu S."/>
            <person name="Lin W."/>
            <person name="Guo K."/>
            <person name="Jin S."/>
            <person name="Xu P."/>
            <person name="Storey K.B."/>
            <person name="Huan P."/>
            <person name="Zhang T."/>
            <person name="Zhou Y."/>
            <person name="Zhang J."/>
            <person name="Lin C."/>
            <person name="Li X."/>
            <person name="Xing L."/>
            <person name="Huo D."/>
            <person name="Sun M."/>
            <person name="Wang L."/>
            <person name="Mercier A."/>
            <person name="Li F."/>
            <person name="Yang H."/>
            <person name="Xiang J."/>
        </authorList>
    </citation>
    <scope>NUCLEOTIDE SEQUENCE [LARGE SCALE GENOMIC DNA]</scope>
    <source>
        <strain evidence="2">Shaxun</strain>
        <tissue evidence="2">Muscle</tissue>
    </source>
</reference>
<comment type="caution">
    <text evidence="2">The sequence shown here is derived from an EMBL/GenBank/DDBJ whole genome shotgun (WGS) entry which is preliminary data.</text>
</comment>
<evidence type="ECO:0000313" key="3">
    <source>
        <dbReference type="Proteomes" id="UP000230750"/>
    </source>
</evidence>
<protein>
    <submittedName>
        <fullName evidence="2">Uncharacterized protein</fullName>
    </submittedName>
</protein>
<evidence type="ECO:0000313" key="2">
    <source>
        <dbReference type="EMBL" id="PIK53308.1"/>
    </source>
</evidence>
<dbReference type="Proteomes" id="UP000230750">
    <property type="component" value="Unassembled WGS sequence"/>
</dbReference>
<evidence type="ECO:0000256" key="1">
    <source>
        <dbReference type="SAM" id="MobiDB-lite"/>
    </source>
</evidence>
<name>A0A2G8KZ86_STIJA</name>
<organism evidence="2 3">
    <name type="scientific">Stichopus japonicus</name>
    <name type="common">Sea cucumber</name>
    <dbReference type="NCBI Taxonomy" id="307972"/>
    <lineage>
        <taxon>Eukaryota</taxon>
        <taxon>Metazoa</taxon>
        <taxon>Echinodermata</taxon>
        <taxon>Eleutherozoa</taxon>
        <taxon>Echinozoa</taxon>
        <taxon>Holothuroidea</taxon>
        <taxon>Aspidochirotacea</taxon>
        <taxon>Aspidochirotida</taxon>
        <taxon>Stichopodidae</taxon>
        <taxon>Apostichopus</taxon>
    </lineage>
</organism>
<dbReference type="OrthoDB" id="10690774at2759"/>
<sequence>MLRQSAKSKWLTQREKKIEAGTTSGQSLPSNSGVLLSNPIWFGSLIVSEDGILDLDEYGRPESFTRSKETKLPTAVVVQGALINDYPETDEAQTIQAANKSGNHALDQGHVANSKQGQDMTERDLVADNTVEIKLLSSKKLKLDISSTSLKTKMFNLSEVTEMLLKDWEATMKQSQDDPDSVFIVSE</sequence>
<accession>A0A2G8KZ86</accession>